<keyword evidence="3" id="KW-1185">Reference proteome</keyword>
<gene>
    <name evidence="2" type="ORF">DPMN_025105</name>
</gene>
<feature type="non-terminal residue" evidence="2">
    <location>
        <position position="50"/>
    </location>
</feature>
<name>A0A9D4RD04_DREPO</name>
<accession>A0A9D4RD04</accession>
<feature type="region of interest" description="Disordered" evidence="1">
    <location>
        <begin position="1"/>
        <end position="21"/>
    </location>
</feature>
<organism evidence="2 3">
    <name type="scientific">Dreissena polymorpha</name>
    <name type="common">Zebra mussel</name>
    <name type="synonym">Mytilus polymorpha</name>
    <dbReference type="NCBI Taxonomy" id="45954"/>
    <lineage>
        <taxon>Eukaryota</taxon>
        <taxon>Metazoa</taxon>
        <taxon>Spiralia</taxon>
        <taxon>Lophotrochozoa</taxon>
        <taxon>Mollusca</taxon>
        <taxon>Bivalvia</taxon>
        <taxon>Autobranchia</taxon>
        <taxon>Heteroconchia</taxon>
        <taxon>Euheterodonta</taxon>
        <taxon>Imparidentia</taxon>
        <taxon>Neoheterodontei</taxon>
        <taxon>Myida</taxon>
        <taxon>Dreissenoidea</taxon>
        <taxon>Dreissenidae</taxon>
        <taxon>Dreissena</taxon>
    </lineage>
</organism>
<dbReference type="EMBL" id="JAIWYP010000002">
    <property type="protein sequence ID" value="KAH3862142.1"/>
    <property type="molecule type" value="Genomic_DNA"/>
</dbReference>
<evidence type="ECO:0000313" key="2">
    <source>
        <dbReference type="EMBL" id="KAH3862142.1"/>
    </source>
</evidence>
<feature type="compositionally biased region" description="Low complexity" evidence="1">
    <location>
        <begin position="1"/>
        <end position="16"/>
    </location>
</feature>
<dbReference type="AlphaFoldDB" id="A0A9D4RD04"/>
<proteinExistence type="predicted"/>
<protein>
    <submittedName>
        <fullName evidence="2">Uncharacterized protein</fullName>
    </submittedName>
</protein>
<evidence type="ECO:0000256" key="1">
    <source>
        <dbReference type="SAM" id="MobiDB-lite"/>
    </source>
</evidence>
<evidence type="ECO:0000313" key="3">
    <source>
        <dbReference type="Proteomes" id="UP000828390"/>
    </source>
</evidence>
<dbReference type="Proteomes" id="UP000828390">
    <property type="component" value="Unassembled WGS sequence"/>
</dbReference>
<comment type="caution">
    <text evidence="2">The sequence shown here is derived from an EMBL/GenBank/DDBJ whole genome shotgun (WGS) entry which is preliminary data.</text>
</comment>
<sequence>SPLAGDGRAGRWAGARQDGRASGECVVVICEMILKEKKGILGCNGCGGHL</sequence>
<reference evidence="2" key="2">
    <citation type="submission" date="2020-11" db="EMBL/GenBank/DDBJ databases">
        <authorList>
            <person name="McCartney M.A."/>
            <person name="Auch B."/>
            <person name="Kono T."/>
            <person name="Mallez S."/>
            <person name="Becker A."/>
            <person name="Gohl D.M."/>
            <person name="Silverstein K.A.T."/>
            <person name="Koren S."/>
            <person name="Bechman K.B."/>
            <person name="Herman A."/>
            <person name="Abrahante J.E."/>
            <person name="Garbe J."/>
        </authorList>
    </citation>
    <scope>NUCLEOTIDE SEQUENCE</scope>
    <source>
        <strain evidence="2">Duluth1</strain>
        <tissue evidence="2">Whole animal</tissue>
    </source>
</reference>
<reference evidence="2" key="1">
    <citation type="journal article" date="2019" name="bioRxiv">
        <title>The Genome of the Zebra Mussel, Dreissena polymorpha: A Resource for Invasive Species Research.</title>
        <authorList>
            <person name="McCartney M.A."/>
            <person name="Auch B."/>
            <person name="Kono T."/>
            <person name="Mallez S."/>
            <person name="Zhang Y."/>
            <person name="Obille A."/>
            <person name="Becker A."/>
            <person name="Abrahante J.E."/>
            <person name="Garbe J."/>
            <person name="Badalamenti J.P."/>
            <person name="Herman A."/>
            <person name="Mangelson H."/>
            <person name="Liachko I."/>
            <person name="Sullivan S."/>
            <person name="Sone E.D."/>
            <person name="Koren S."/>
            <person name="Silverstein K.A.T."/>
            <person name="Beckman K.B."/>
            <person name="Gohl D.M."/>
        </authorList>
    </citation>
    <scope>NUCLEOTIDE SEQUENCE</scope>
    <source>
        <strain evidence="2">Duluth1</strain>
        <tissue evidence="2">Whole animal</tissue>
    </source>
</reference>